<dbReference type="Proteomes" id="UP000294952">
    <property type="component" value="Unassembled WGS sequence"/>
</dbReference>
<name>A0A4V3AZ83_9MYCO</name>
<dbReference type="AlphaFoldDB" id="A0A4V3AZ83"/>
<dbReference type="EMBL" id="SDLP01000001">
    <property type="protein sequence ID" value="TDL11791.1"/>
    <property type="molecule type" value="Genomic_DNA"/>
</dbReference>
<dbReference type="SUPFAM" id="SSF56601">
    <property type="entry name" value="beta-lactamase/transpeptidase-like"/>
    <property type="match status" value="1"/>
</dbReference>
<accession>A0A4V3AZ83</accession>
<proteinExistence type="predicted"/>
<sequence length="237" mass="24318">MAIDNLAASFGVLANTLPAGEVGVAMFNGFQVNSYGPWTSGAAWSTIKVPLSIAGLAADGLAAEAAMQQAISQSDNAAAEQLWGLLGDPQTAASAVESVLSEGGNTAVIVESQQVRPPYSPYGQTEWSNEQAAIFAFGLPCVAGAQPVVDQMRNLGGSQQWGLASFADVAAKGGWGPETDGGYLVRQLALVTNSTGSFGVSLAARPADGTFETGQAMLNVLGAWIDRQRNNIVGGHC</sequence>
<gene>
    <name evidence="1" type="ORF">EUA04_02025</name>
</gene>
<evidence type="ECO:0000313" key="2">
    <source>
        <dbReference type="Proteomes" id="UP000294952"/>
    </source>
</evidence>
<protein>
    <submittedName>
        <fullName evidence="1">Uncharacterized protein</fullName>
    </submittedName>
</protein>
<evidence type="ECO:0000313" key="1">
    <source>
        <dbReference type="EMBL" id="TDL11791.1"/>
    </source>
</evidence>
<reference evidence="1 2" key="1">
    <citation type="submission" date="2019-01" db="EMBL/GenBank/DDBJ databases">
        <title>High-quality-draft genome sequences of five non-tuberculosis mycobacteriaceae isolated from a nosocomial environment.</title>
        <authorList>
            <person name="Tiago I."/>
            <person name="Alarico S."/>
            <person name="Pereira S.G."/>
            <person name="Coelho C."/>
            <person name="Maranha A."/>
            <person name="Empadinhas N."/>
        </authorList>
    </citation>
    <scope>NUCLEOTIDE SEQUENCE [LARGE SCALE GENOMIC DNA]</scope>
    <source>
        <strain evidence="1 2">22DIII</strain>
    </source>
</reference>
<organism evidence="1 2">
    <name type="scientific">Mycolicibacterium obuense</name>
    <dbReference type="NCBI Taxonomy" id="1807"/>
    <lineage>
        <taxon>Bacteria</taxon>
        <taxon>Bacillati</taxon>
        <taxon>Actinomycetota</taxon>
        <taxon>Actinomycetes</taxon>
        <taxon>Mycobacteriales</taxon>
        <taxon>Mycobacteriaceae</taxon>
        <taxon>Mycolicibacterium</taxon>
    </lineage>
</organism>
<comment type="caution">
    <text evidence="1">The sequence shown here is derived from an EMBL/GenBank/DDBJ whole genome shotgun (WGS) entry which is preliminary data.</text>
</comment>
<dbReference type="InterPro" id="IPR012338">
    <property type="entry name" value="Beta-lactam/transpept-like"/>
</dbReference>
<dbReference type="Gene3D" id="3.40.710.10">
    <property type="entry name" value="DD-peptidase/beta-lactamase superfamily"/>
    <property type="match status" value="1"/>
</dbReference>
<dbReference type="RefSeq" id="WP_133412690.1">
    <property type="nucleotide sequence ID" value="NZ_SDLP01000001.1"/>
</dbReference>